<gene>
    <name evidence="1" type="ORF">NIES37_38510</name>
</gene>
<organism evidence="1 2">
    <name type="scientific">Tolypothrix tenuis PCC 7101</name>
    <dbReference type="NCBI Taxonomy" id="231146"/>
    <lineage>
        <taxon>Bacteria</taxon>
        <taxon>Bacillati</taxon>
        <taxon>Cyanobacteriota</taxon>
        <taxon>Cyanophyceae</taxon>
        <taxon>Nostocales</taxon>
        <taxon>Tolypothrichaceae</taxon>
        <taxon>Tolypothrix</taxon>
    </lineage>
</organism>
<sequence length="321" mass="36577">MTELPTGFYFQDVYCYQDGTSNRWTYFYIPSAPKPELNLAGQPIISLMASDRGAIVQLQTRWDVNFDVLSELKQELVRRYPELDPEFIFLELGQVSNVEVSLAIGDGDDKFQELQTANSSGVSPFSTIFNLRLTSTEKAKAISAFNGQKNYLIVKYKFSLEVVSTIETIIEGDIAVDVAQILSNHDKKSSILGNIFGKPKPRQQQKSVSLEECLTQIELALSKQRLHLRHIEINQISDQLRVKVDREAKENAAQQLLHLVKNRDSTAPNQSLLQVTARQTEKKRYYFEQTTDISSWFPTADGSEYIRFSSVPIDEPTREWP</sequence>
<protein>
    <submittedName>
        <fullName evidence="1">Uncharacterized protein</fullName>
    </submittedName>
</protein>
<evidence type="ECO:0000313" key="2">
    <source>
        <dbReference type="Proteomes" id="UP000218785"/>
    </source>
</evidence>
<dbReference type="RefSeq" id="WP_096578333.1">
    <property type="nucleotide sequence ID" value="NZ_CAWNJS010000001.1"/>
</dbReference>
<dbReference type="AlphaFoldDB" id="A0A1Z4N292"/>
<proteinExistence type="predicted"/>
<dbReference type="KEGG" id="ttq:NIES37_38510"/>
<dbReference type="Proteomes" id="UP000218785">
    <property type="component" value="Chromosome"/>
</dbReference>
<evidence type="ECO:0000313" key="1">
    <source>
        <dbReference type="EMBL" id="BAY99868.1"/>
    </source>
</evidence>
<reference evidence="1 2" key="1">
    <citation type="submission" date="2017-06" db="EMBL/GenBank/DDBJ databases">
        <title>Genome sequencing of cyanobaciteial culture collection at National Institute for Environmental Studies (NIES).</title>
        <authorList>
            <person name="Hirose Y."/>
            <person name="Shimura Y."/>
            <person name="Fujisawa T."/>
            <person name="Nakamura Y."/>
            <person name="Kawachi M."/>
        </authorList>
    </citation>
    <scope>NUCLEOTIDE SEQUENCE [LARGE SCALE GENOMIC DNA]</scope>
    <source>
        <strain evidence="1 2">NIES-37</strain>
    </source>
</reference>
<name>A0A1Z4N292_9CYAN</name>
<dbReference type="EMBL" id="AP018248">
    <property type="protein sequence ID" value="BAY99868.1"/>
    <property type="molecule type" value="Genomic_DNA"/>
</dbReference>
<keyword evidence="2" id="KW-1185">Reference proteome</keyword>
<accession>A0A1Z4N292</accession>